<keyword evidence="8" id="KW-1185">Reference proteome</keyword>
<evidence type="ECO:0000313" key="8">
    <source>
        <dbReference type="Proteomes" id="UP000007962"/>
    </source>
</evidence>
<dbReference type="PANTHER" id="PTHR42711:SF17">
    <property type="entry name" value="ABC TRANSPORTER ATP-BINDING PROTEIN"/>
    <property type="match status" value="1"/>
</dbReference>
<dbReference type="GO" id="GO:0005886">
    <property type="term" value="C:plasma membrane"/>
    <property type="evidence" value="ECO:0007669"/>
    <property type="project" value="UniProtKB-SubCell"/>
</dbReference>
<keyword evidence="4" id="KW-0067">ATP-binding</keyword>
<dbReference type="PROSITE" id="PS50893">
    <property type="entry name" value="ABC_TRANSPORTER_2"/>
    <property type="match status" value="1"/>
</dbReference>
<dbReference type="SMART" id="SM00382">
    <property type="entry name" value="AAA"/>
    <property type="match status" value="1"/>
</dbReference>
<gene>
    <name evidence="7" type="ordered locus">Bcav_1585</name>
</gene>
<dbReference type="HOGENOM" id="CLU_000604_1_2_11"/>
<dbReference type="CDD" id="cd03230">
    <property type="entry name" value="ABC_DR_subfamily_A"/>
    <property type="match status" value="1"/>
</dbReference>
<dbReference type="Proteomes" id="UP000007962">
    <property type="component" value="Chromosome"/>
</dbReference>
<evidence type="ECO:0000256" key="5">
    <source>
        <dbReference type="ARBA" id="ARBA00023251"/>
    </source>
</evidence>
<dbReference type="RefSeq" id="WP_015882081.1">
    <property type="nucleotide sequence ID" value="NC_012669.1"/>
</dbReference>
<keyword evidence="5" id="KW-0046">Antibiotic resistance</keyword>
<dbReference type="Gene3D" id="3.40.50.300">
    <property type="entry name" value="P-loop containing nucleotide triphosphate hydrolases"/>
    <property type="match status" value="1"/>
</dbReference>
<protein>
    <submittedName>
        <fullName evidence="7">ABC transporter related</fullName>
    </submittedName>
</protein>
<dbReference type="SUPFAM" id="SSF52540">
    <property type="entry name" value="P-loop containing nucleoside triphosphate hydrolases"/>
    <property type="match status" value="1"/>
</dbReference>
<proteinExistence type="predicted"/>
<evidence type="ECO:0000256" key="2">
    <source>
        <dbReference type="ARBA" id="ARBA00022448"/>
    </source>
</evidence>
<dbReference type="EMBL" id="CP001618">
    <property type="protein sequence ID" value="ACQ79841.1"/>
    <property type="molecule type" value="Genomic_DNA"/>
</dbReference>
<evidence type="ECO:0000313" key="7">
    <source>
        <dbReference type="EMBL" id="ACQ79841.1"/>
    </source>
</evidence>
<evidence type="ECO:0000256" key="3">
    <source>
        <dbReference type="ARBA" id="ARBA00022741"/>
    </source>
</evidence>
<dbReference type="eggNOG" id="COG1131">
    <property type="taxonomic scope" value="Bacteria"/>
</dbReference>
<dbReference type="KEGG" id="bcv:Bcav_1585"/>
<dbReference type="OrthoDB" id="9804819at2"/>
<dbReference type="InterPro" id="IPR017871">
    <property type="entry name" value="ABC_transporter-like_CS"/>
</dbReference>
<name>C5C3E2_BEUC1</name>
<evidence type="ECO:0000259" key="6">
    <source>
        <dbReference type="PROSITE" id="PS50893"/>
    </source>
</evidence>
<keyword evidence="3" id="KW-0547">Nucleotide-binding</keyword>
<evidence type="ECO:0000256" key="4">
    <source>
        <dbReference type="ARBA" id="ARBA00022840"/>
    </source>
</evidence>
<dbReference type="AlphaFoldDB" id="C5C3E2"/>
<dbReference type="GO" id="GO:0005524">
    <property type="term" value="F:ATP binding"/>
    <property type="evidence" value="ECO:0007669"/>
    <property type="project" value="UniProtKB-KW"/>
</dbReference>
<comment type="subcellular location">
    <subcellularLocation>
        <location evidence="1">Cell membrane</location>
        <topology evidence="1">Peripheral membrane protein</topology>
    </subcellularLocation>
</comment>
<dbReference type="InterPro" id="IPR050763">
    <property type="entry name" value="ABC_transporter_ATP-binding"/>
</dbReference>
<dbReference type="STRING" id="471853.Bcav_1585"/>
<dbReference type="PANTHER" id="PTHR42711">
    <property type="entry name" value="ABC TRANSPORTER ATP-BINDING PROTEIN"/>
    <property type="match status" value="1"/>
</dbReference>
<accession>C5C3E2</accession>
<feature type="domain" description="ABC transporter" evidence="6">
    <location>
        <begin position="7"/>
        <end position="232"/>
    </location>
</feature>
<dbReference type="GO" id="GO:0046677">
    <property type="term" value="P:response to antibiotic"/>
    <property type="evidence" value="ECO:0007669"/>
    <property type="project" value="UniProtKB-KW"/>
</dbReference>
<dbReference type="InterPro" id="IPR027417">
    <property type="entry name" value="P-loop_NTPase"/>
</dbReference>
<dbReference type="Pfam" id="PF00005">
    <property type="entry name" value="ABC_tran"/>
    <property type="match status" value="1"/>
</dbReference>
<dbReference type="InterPro" id="IPR003593">
    <property type="entry name" value="AAA+_ATPase"/>
</dbReference>
<organism evidence="7 8">
    <name type="scientific">Beutenbergia cavernae (strain ATCC BAA-8 / DSM 12333 / CCUG 43141 / JCM 11478 / NBRC 16432 / NCIMB 13614 / HKI 0122)</name>
    <dbReference type="NCBI Taxonomy" id="471853"/>
    <lineage>
        <taxon>Bacteria</taxon>
        <taxon>Bacillati</taxon>
        <taxon>Actinomycetota</taxon>
        <taxon>Actinomycetes</taxon>
        <taxon>Micrococcales</taxon>
        <taxon>Beutenbergiaceae</taxon>
        <taxon>Beutenbergia</taxon>
    </lineage>
</organism>
<evidence type="ECO:0000256" key="1">
    <source>
        <dbReference type="ARBA" id="ARBA00004202"/>
    </source>
</evidence>
<reference evidence="7 8" key="1">
    <citation type="journal article" date="2009" name="Stand. Genomic Sci.">
        <title>Complete genome sequence of Beutenbergia cavernae type strain (HKI 0122).</title>
        <authorList>
            <person name="Land M."/>
            <person name="Pukall R."/>
            <person name="Abt B."/>
            <person name="Goker M."/>
            <person name="Rohde M."/>
            <person name="Glavina Del Rio T."/>
            <person name="Tice H."/>
            <person name="Copeland A."/>
            <person name="Cheng J.F."/>
            <person name="Lucas S."/>
            <person name="Chen F."/>
            <person name="Nolan M."/>
            <person name="Bruce D."/>
            <person name="Goodwin L."/>
            <person name="Pitluck S."/>
            <person name="Ivanova N."/>
            <person name="Mavromatis K."/>
            <person name="Ovchinnikova G."/>
            <person name="Pati A."/>
            <person name="Chen A."/>
            <person name="Palaniappan K."/>
            <person name="Hauser L."/>
            <person name="Chang Y.J."/>
            <person name="Jefferies C.C."/>
            <person name="Saunders E."/>
            <person name="Brettin T."/>
            <person name="Detter J.C."/>
            <person name="Han C."/>
            <person name="Chain P."/>
            <person name="Bristow J."/>
            <person name="Eisen J.A."/>
            <person name="Markowitz V."/>
            <person name="Hugenholtz P."/>
            <person name="Kyrpides N.C."/>
            <person name="Klenk H.P."/>
            <person name="Lapidus A."/>
        </authorList>
    </citation>
    <scope>NUCLEOTIDE SEQUENCE [LARGE SCALE GENOMIC DNA]</scope>
    <source>
        <strain evidence="8">ATCC BAA-8 / DSM 12333 / NBRC 16432</strain>
    </source>
</reference>
<sequence length="321" mass="34096">MTTDALISATGAIRRYGTFEAVRGVDLTVRRGELLALLGTNGAGKTSLLELIEGLAPASGGTVRVLGHDPYRERGHVIPRVGIMLQEAGFASDLTVAETARMWAGTQTAPRPYRAALDIVGLAHRADVRVASLSGGERRRLDLALAVMGRPEVLFLDEPTTGLDPASRRATWDLVRDLLADGTTVLLTTHYLEEAEELADRIAVMHEGRIAREGTVAQIVATEPARVSFVVHDGAGRVVDVRAADLPPLAGAVAPPDVARARVSVRTDELQDDLGTILGWAHERSYRLAELDARAASLEQAFLAIAGTPSSAAPIEKEAAA</sequence>
<keyword evidence="2" id="KW-0813">Transport</keyword>
<dbReference type="InterPro" id="IPR003439">
    <property type="entry name" value="ABC_transporter-like_ATP-bd"/>
</dbReference>
<dbReference type="PROSITE" id="PS00211">
    <property type="entry name" value="ABC_TRANSPORTER_1"/>
    <property type="match status" value="1"/>
</dbReference>
<dbReference type="GO" id="GO:0016887">
    <property type="term" value="F:ATP hydrolysis activity"/>
    <property type="evidence" value="ECO:0007669"/>
    <property type="project" value="InterPro"/>
</dbReference>